<dbReference type="Proteomes" id="UP000053593">
    <property type="component" value="Unassembled WGS sequence"/>
</dbReference>
<name>A0A0D0CDV9_9AGAR</name>
<feature type="non-terminal residue" evidence="1">
    <location>
        <position position="1"/>
    </location>
</feature>
<evidence type="ECO:0000313" key="1">
    <source>
        <dbReference type="EMBL" id="KIK53153.1"/>
    </source>
</evidence>
<organism evidence="1 2">
    <name type="scientific">Collybiopsis luxurians FD-317 M1</name>
    <dbReference type="NCBI Taxonomy" id="944289"/>
    <lineage>
        <taxon>Eukaryota</taxon>
        <taxon>Fungi</taxon>
        <taxon>Dikarya</taxon>
        <taxon>Basidiomycota</taxon>
        <taxon>Agaricomycotina</taxon>
        <taxon>Agaricomycetes</taxon>
        <taxon>Agaricomycetidae</taxon>
        <taxon>Agaricales</taxon>
        <taxon>Marasmiineae</taxon>
        <taxon>Omphalotaceae</taxon>
        <taxon>Collybiopsis</taxon>
        <taxon>Collybiopsis luxurians</taxon>
    </lineage>
</organism>
<keyword evidence="2" id="KW-1185">Reference proteome</keyword>
<evidence type="ECO:0000313" key="2">
    <source>
        <dbReference type="Proteomes" id="UP000053593"/>
    </source>
</evidence>
<feature type="non-terminal residue" evidence="1">
    <location>
        <position position="84"/>
    </location>
</feature>
<gene>
    <name evidence="1" type="ORF">GYMLUDRAFT_146703</name>
</gene>
<sequence length="84" mass="10132">LRTVPVPIGPALPRRDREIVYERYSRLMLIFFKPWRSPSDLREDNQSWSQAFEAFIKTQCDVQTRKIINNMQLLHECRDSRDDH</sequence>
<dbReference type="EMBL" id="KN834832">
    <property type="protein sequence ID" value="KIK53153.1"/>
    <property type="molecule type" value="Genomic_DNA"/>
</dbReference>
<dbReference type="AlphaFoldDB" id="A0A0D0CDV9"/>
<accession>A0A0D0CDV9</accession>
<protein>
    <submittedName>
        <fullName evidence="1">Uncharacterized protein</fullName>
    </submittedName>
</protein>
<dbReference type="HOGENOM" id="CLU_180476_1_0_1"/>
<reference evidence="1 2" key="1">
    <citation type="submission" date="2014-04" db="EMBL/GenBank/DDBJ databases">
        <title>Evolutionary Origins and Diversification of the Mycorrhizal Mutualists.</title>
        <authorList>
            <consortium name="DOE Joint Genome Institute"/>
            <consortium name="Mycorrhizal Genomics Consortium"/>
            <person name="Kohler A."/>
            <person name="Kuo A."/>
            <person name="Nagy L.G."/>
            <person name="Floudas D."/>
            <person name="Copeland A."/>
            <person name="Barry K.W."/>
            <person name="Cichocki N."/>
            <person name="Veneault-Fourrey C."/>
            <person name="LaButti K."/>
            <person name="Lindquist E.A."/>
            <person name="Lipzen A."/>
            <person name="Lundell T."/>
            <person name="Morin E."/>
            <person name="Murat C."/>
            <person name="Riley R."/>
            <person name="Ohm R."/>
            <person name="Sun H."/>
            <person name="Tunlid A."/>
            <person name="Henrissat B."/>
            <person name="Grigoriev I.V."/>
            <person name="Hibbett D.S."/>
            <person name="Martin F."/>
        </authorList>
    </citation>
    <scope>NUCLEOTIDE SEQUENCE [LARGE SCALE GENOMIC DNA]</scope>
    <source>
        <strain evidence="1 2">FD-317 M1</strain>
    </source>
</reference>
<dbReference type="OrthoDB" id="3050185at2759"/>
<proteinExistence type="predicted"/>